<dbReference type="InterPro" id="IPR036938">
    <property type="entry name" value="PAP2/HPO_sf"/>
</dbReference>
<proteinExistence type="predicted"/>
<keyword evidence="1" id="KW-1133">Transmembrane helix</keyword>
<dbReference type="SUPFAM" id="SSF48317">
    <property type="entry name" value="Acid phosphatase/Vanadium-dependent haloperoxidase"/>
    <property type="match status" value="1"/>
</dbReference>
<dbReference type="Gene3D" id="1.20.144.10">
    <property type="entry name" value="Phosphatidic acid phosphatase type 2/haloperoxidase"/>
    <property type="match status" value="1"/>
</dbReference>
<dbReference type="RefSeq" id="WP_165910022.1">
    <property type="nucleotide sequence ID" value="NZ_JBHUNN010000002.1"/>
</dbReference>
<sequence length="231" mass="23615">MLPSHTAARRHGALALAIATLLLASCFIGWLGLSGASAPWDANILLALRQPGDHAVGLGPAGTARAFWLVSVFGSSLWLAAATAAVAIFLAATGRRRLALGVVCAVASAILAVTALKLLAARPRPDVVPRLGGFNGASFPSSHAMLSIAVYGILAIALTASRAARWLACAAAVALGLVIGFSRLYLAVHWPTDVLTGWCLGGAWALGFAWMLGDALAAGSRRDHAPPQGRG</sequence>
<organism evidence="3 4">
    <name type="scientific">Camelimonas lactis</name>
    <dbReference type="NCBI Taxonomy" id="659006"/>
    <lineage>
        <taxon>Bacteria</taxon>
        <taxon>Pseudomonadati</taxon>
        <taxon>Pseudomonadota</taxon>
        <taxon>Alphaproteobacteria</taxon>
        <taxon>Hyphomicrobiales</taxon>
        <taxon>Chelatococcaceae</taxon>
        <taxon>Camelimonas</taxon>
    </lineage>
</organism>
<accession>A0A4R2GPQ5</accession>
<name>A0A4R2GPQ5_9HYPH</name>
<keyword evidence="1" id="KW-0812">Transmembrane</keyword>
<dbReference type="SMART" id="SM00014">
    <property type="entry name" value="acidPPc"/>
    <property type="match status" value="1"/>
</dbReference>
<feature type="transmembrane region" description="Helical" evidence="1">
    <location>
        <begin position="166"/>
        <end position="188"/>
    </location>
</feature>
<dbReference type="AlphaFoldDB" id="A0A4R2GPQ5"/>
<feature type="transmembrane region" description="Helical" evidence="1">
    <location>
        <begin position="66"/>
        <end position="91"/>
    </location>
</feature>
<evidence type="ECO:0000313" key="3">
    <source>
        <dbReference type="EMBL" id="TCO11527.1"/>
    </source>
</evidence>
<dbReference type="Proteomes" id="UP000294881">
    <property type="component" value="Unassembled WGS sequence"/>
</dbReference>
<feature type="transmembrane region" description="Helical" evidence="1">
    <location>
        <begin position="12"/>
        <end position="33"/>
    </location>
</feature>
<dbReference type="CDD" id="cd03392">
    <property type="entry name" value="PAP2_like_2"/>
    <property type="match status" value="1"/>
</dbReference>
<dbReference type="EMBL" id="SLWL01000012">
    <property type="protein sequence ID" value="TCO11527.1"/>
    <property type="molecule type" value="Genomic_DNA"/>
</dbReference>
<protein>
    <submittedName>
        <fullName evidence="3">Undecaprenyl-diphosphatase</fullName>
    </submittedName>
</protein>
<keyword evidence="4" id="KW-1185">Reference proteome</keyword>
<dbReference type="PANTHER" id="PTHR14969">
    <property type="entry name" value="SPHINGOSINE-1-PHOSPHATE PHOSPHOHYDROLASE"/>
    <property type="match status" value="1"/>
</dbReference>
<dbReference type="PANTHER" id="PTHR14969:SF13">
    <property type="entry name" value="AT30094P"/>
    <property type="match status" value="1"/>
</dbReference>
<evidence type="ECO:0000259" key="2">
    <source>
        <dbReference type="SMART" id="SM00014"/>
    </source>
</evidence>
<keyword evidence="1" id="KW-0472">Membrane</keyword>
<dbReference type="InterPro" id="IPR000326">
    <property type="entry name" value="PAP2/HPO"/>
</dbReference>
<feature type="transmembrane region" description="Helical" evidence="1">
    <location>
        <begin position="98"/>
        <end position="120"/>
    </location>
</feature>
<comment type="caution">
    <text evidence="3">The sequence shown here is derived from an EMBL/GenBank/DDBJ whole genome shotgun (WGS) entry which is preliminary data.</text>
</comment>
<evidence type="ECO:0000313" key="4">
    <source>
        <dbReference type="Proteomes" id="UP000294881"/>
    </source>
</evidence>
<feature type="transmembrane region" description="Helical" evidence="1">
    <location>
        <begin position="140"/>
        <end position="159"/>
    </location>
</feature>
<dbReference type="Pfam" id="PF01569">
    <property type="entry name" value="PAP2"/>
    <property type="match status" value="1"/>
</dbReference>
<evidence type="ECO:0000256" key="1">
    <source>
        <dbReference type="SAM" id="Phobius"/>
    </source>
</evidence>
<feature type="transmembrane region" description="Helical" evidence="1">
    <location>
        <begin position="194"/>
        <end position="212"/>
    </location>
</feature>
<feature type="domain" description="Phosphatidic acid phosphatase type 2/haloperoxidase" evidence="2">
    <location>
        <begin position="95"/>
        <end position="209"/>
    </location>
</feature>
<reference evidence="3 4" key="1">
    <citation type="submission" date="2019-03" db="EMBL/GenBank/DDBJ databases">
        <title>Genomic Encyclopedia of Type Strains, Phase IV (KMG-IV): sequencing the most valuable type-strain genomes for metagenomic binning, comparative biology and taxonomic classification.</title>
        <authorList>
            <person name="Goeker M."/>
        </authorList>
    </citation>
    <scope>NUCLEOTIDE SEQUENCE [LARGE SCALE GENOMIC DNA]</scope>
    <source>
        <strain evidence="3 4">DSM 22958</strain>
    </source>
</reference>
<gene>
    <name evidence="3" type="ORF">EV666_112115</name>
</gene>